<dbReference type="Proteomes" id="UP001219933">
    <property type="component" value="Chromosome 6"/>
</dbReference>
<dbReference type="GO" id="GO:0006384">
    <property type="term" value="P:transcription initiation at RNA polymerase III promoter"/>
    <property type="evidence" value="ECO:0007669"/>
    <property type="project" value="InterPro"/>
</dbReference>
<feature type="domain" description="Transcription factor tau subunit sfc3/Tfc3 C-terminal" evidence="8">
    <location>
        <begin position="1138"/>
        <end position="1613"/>
    </location>
</feature>
<keyword evidence="3" id="KW-0238">DNA-binding</keyword>
<dbReference type="GO" id="GO:0005634">
    <property type="term" value="C:nucleus"/>
    <property type="evidence" value="ECO:0007669"/>
    <property type="project" value="UniProtKB-SubCell"/>
</dbReference>
<dbReference type="InterPro" id="IPR046488">
    <property type="entry name" value="Sfc3/Tfc3_C"/>
</dbReference>
<dbReference type="EC" id="6.2.1.8" evidence="9"/>
<dbReference type="InterPro" id="IPR036388">
    <property type="entry name" value="WH-like_DNA-bd_sf"/>
</dbReference>
<evidence type="ECO:0000256" key="5">
    <source>
        <dbReference type="ARBA" id="ARBA00023242"/>
    </source>
</evidence>
<evidence type="ECO:0000256" key="2">
    <source>
        <dbReference type="ARBA" id="ARBA00022553"/>
    </source>
</evidence>
<gene>
    <name evidence="9" type="ORF">MCUN1_003818</name>
</gene>
<proteinExistence type="predicted"/>
<name>A0AAF0EZ74_9BASI</name>
<evidence type="ECO:0000313" key="10">
    <source>
        <dbReference type="Proteomes" id="UP001219933"/>
    </source>
</evidence>
<keyword evidence="9" id="KW-0436">Ligase</keyword>
<feature type="region of interest" description="Disordered" evidence="6">
    <location>
        <begin position="1482"/>
        <end position="1511"/>
    </location>
</feature>
<dbReference type="GO" id="GO:0003677">
    <property type="term" value="F:DNA binding"/>
    <property type="evidence" value="ECO:0007669"/>
    <property type="project" value="UniProtKB-KW"/>
</dbReference>
<evidence type="ECO:0000259" key="7">
    <source>
        <dbReference type="Pfam" id="PF04182"/>
    </source>
</evidence>
<evidence type="ECO:0000313" key="9">
    <source>
        <dbReference type="EMBL" id="WFD36926.1"/>
    </source>
</evidence>
<dbReference type="GO" id="GO:0000127">
    <property type="term" value="C:transcription factor TFIIIC complex"/>
    <property type="evidence" value="ECO:0007669"/>
    <property type="project" value="InterPro"/>
</dbReference>
<evidence type="ECO:0000256" key="1">
    <source>
        <dbReference type="ARBA" id="ARBA00004123"/>
    </source>
</evidence>
<dbReference type="EMBL" id="CP119882">
    <property type="protein sequence ID" value="WFD36926.1"/>
    <property type="molecule type" value="Genomic_DNA"/>
</dbReference>
<accession>A0AAF0EZ74</accession>
<feature type="compositionally biased region" description="Pro residues" evidence="6">
    <location>
        <begin position="583"/>
        <end position="596"/>
    </location>
</feature>
<dbReference type="PANTHER" id="PTHR15180:SF1">
    <property type="entry name" value="GENERAL TRANSCRIPTION FACTOR 3C POLYPEPTIDE 1"/>
    <property type="match status" value="1"/>
</dbReference>
<dbReference type="GO" id="GO:0042791">
    <property type="term" value="P:5S class rRNA transcription by RNA polymerase III"/>
    <property type="evidence" value="ECO:0007669"/>
    <property type="project" value="TreeGrafter"/>
</dbReference>
<evidence type="ECO:0000256" key="4">
    <source>
        <dbReference type="ARBA" id="ARBA00023163"/>
    </source>
</evidence>
<dbReference type="InterPro" id="IPR007309">
    <property type="entry name" value="TFIIIC_Bblock-bd"/>
</dbReference>
<keyword evidence="10" id="KW-1185">Reference proteome</keyword>
<feature type="domain" description="B-block binding subunit of TFIIIC" evidence="7">
    <location>
        <begin position="149"/>
        <end position="215"/>
    </location>
</feature>
<keyword evidence="2" id="KW-0597">Phosphoprotein</keyword>
<evidence type="ECO:0000256" key="6">
    <source>
        <dbReference type="SAM" id="MobiDB-lite"/>
    </source>
</evidence>
<keyword evidence="5" id="KW-0539">Nucleus</keyword>
<protein>
    <submittedName>
        <fullName evidence="9">Oxalate--CoA ligase</fullName>
        <ecNumber evidence="9">6.2.1.8</ecNumber>
    </submittedName>
</protein>
<dbReference type="Pfam" id="PF04182">
    <property type="entry name" value="B-block_TFIIIC"/>
    <property type="match status" value="1"/>
</dbReference>
<dbReference type="InterPro" id="IPR036390">
    <property type="entry name" value="WH_DNA-bd_sf"/>
</dbReference>
<feature type="compositionally biased region" description="Low complexity" evidence="6">
    <location>
        <begin position="1494"/>
        <end position="1504"/>
    </location>
</feature>
<evidence type="ECO:0000259" key="8">
    <source>
        <dbReference type="Pfam" id="PF20222"/>
    </source>
</evidence>
<reference evidence="9" key="1">
    <citation type="submission" date="2023-03" db="EMBL/GenBank/DDBJ databases">
        <title>Mating type loci evolution in Malassezia.</title>
        <authorList>
            <person name="Coelho M.A."/>
        </authorList>
    </citation>
    <scope>NUCLEOTIDE SEQUENCE</scope>
    <source>
        <strain evidence="9">CBS 11721</strain>
    </source>
</reference>
<dbReference type="InterPro" id="IPR044210">
    <property type="entry name" value="Tfc3-like"/>
</dbReference>
<comment type="subcellular location">
    <subcellularLocation>
        <location evidence="1">Nucleus</location>
    </subcellularLocation>
</comment>
<dbReference type="SUPFAM" id="SSF46785">
    <property type="entry name" value="Winged helix' DNA-binding domain"/>
    <property type="match status" value="1"/>
</dbReference>
<dbReference type="GO" id="GO:0050203">
    <property type="term" value="F:oxalate-CoA ligase activity"/>
    <property type="evidence" value="ECO:0007669"/>
    <property type="project" value="UniProtKB-EC"/>
</dbReference>
<dbReference type="Gene3D" id="1.10.10.10">
    <property type="entry name" value="Winged helix-like DNA-binding domain superfamily/Winged helix DNA-binding domain"/>
    <property type="match status" value="1"/>
</dbReference>
<dbReference type="Pfam" id="PF20222">
    <property type="entry name" value="DUF6581"/>
    <property type="match status" value="1"/>
</dbReference>
<sequence>MLARLLQHCVDEIATDGDAGSSPTRLFEFVAAFWDAFPADVRPTIDAPYREFIWRLVVSGARVGRADAARDASTTTRKTPAKGKRQSILERGRNDVGEGGAPIALPASDATKSLEQLTAAYGDDLRVYVDTDTVARVLTGSAAHGLSAAAYWVLQLVCRARAEGITVVQLGQITHYDQKTVFYLVKTLVNRTLIAKFAAPEAGHQGNLCVAQRFLHLNPQWQAQQSAAGADAADIDPTPVDVADLMAAVRDDEDDEDDALPPDGTSLLAYPLLSEQQTSVWLHSRNDLLTQRLLRMLRASPSYMTPRRFLPARLGLRSVPTLRRGFIAYIGRLVADGIVERVRVQTGSQRPLYVRATEKGLADGESTPDIPPSLPDATSWSVVREVPLERQITEHISSCGAQGCTMGELAAAFHASTDVKRMIETILVRQTITPGMPVSPLRLCAPFEQEGRERRIRYYTLAGFKEHCAREGLDVASALGFEPVEGEVQLPGEMQFADAAEYNAAIVGVNTGTVAFYRDVQGPVNVGKTKRGAPPDAPPRKRGRPRKNERQVKVEEGTEEAKVENGEVENSGENAKVEEAPGAPLPPPAPPAPAPAPADTQGGDAPPPDASRTAQTTQDGDAPPPPGVTERIGEPATWDMYEPVGNPSAMAPRRRNMTSFQRIRQLHRVVEHFGGVLDELDVPRCVKEYVDQSGEPDVSDLTDRTTRAKVVREAEQQGLLRTVKVRRLAHVPADGHVQRTVLYTPTLPTDTLHTFLRDVAEGKAGWGLKAVSKAPTLVDAPVAPPLPPAPWSSSARVTLGATDDPLLLPSTRAAFARVGAVLRQFYGFPHGPAARLREFHLAARAAAHESALPLDWFYTQAPLRTLVLLAPIPLRSRAVVRALRGPDAEKPLGELPERVRSVVARTKGIEGRIASYAAQLASLGVATVRDNVLQLAPDAGGSSLSTPEEICAFYDRLRSTARGSLPRDVSSMLAAPHAWQDSFALRRTQKLFLRRYTDAYAAVSADADASKSLVDRLAHVSFATPEAVAAFFSAARTRAPAQVLSQKVAERRAQRESEYAAACEAALASHQVPAEQRERVDRALGTLRRKYVWGREALSVADLDRLVHAAVTARRGRRAPAAPAARPVRRRTRHPVPWTSERQDLLRDAYVILHARHQHWTAVHAGVRAAPDWTAVLQLIRSDAELAPHASAAWNTWRSRLKQLARAPDEQVYLALLERAWERVSADARTDGSLDDPSFPDPAQIDLAAQIAFLRTKIDKQELVAQHEAASHATVLPAKLEADYIARWTPIAVPKAARVSDTAPVVHRLQALRALPATRTAAPVPHVPSAALHGVAEAAVRMIASAPHRSIDTAEIAAWIDAIGSQAIDAAIGRLVATRAVRLTDRTLAFGDEHNRAVQEPPLAAVMGDAAVAAAAAAAADSVLAGPTATDGETAAWIALLAAGATATLDTSPLETLRRRTHLNSRSLDDVETECVVTIRGSAPPTQVMPPSPASHGVGSASGHGDNDDDDVAATAAADALEQAGADGLPVESLDAADALAHGGALAVGYDCARIVHAKYADAWTVPTTGSGRVPPRLWRTLDGGVDMDAWRRALALVVGWSMARPGVSLARLVAHVRPALDRAEVCDVVDAASRAGVLIIRAKQPWHAQTDESVHVDVGRDAAWYVGAVTS</sequence>
<dbReference type="PANTHER" id="PTHR15180">
    <property type="entry name" value="GENERAL TRANSCRIPTION FACTOR 3C POLYPEPTIDE 1"/>
    <property type="match status" value="1"/>
</dbReference>
<feature type="compositionally biased region" description="Basic and acidic residues" evidence="6">
    <location>
        <begin position="546"/>
        <end position="565"/>
    </location>
</feature>
<keyword evidence="4" id="KW-0804">Transcription</keyword>
<evidence type="ECO:0000256" key="3">
    <source>
        <dbReference type="ARBA" id="ARBA00023125"/>
    </source>
</evidence>
<feature type="region of interest" description="Disordered" evidence="6">
    <location>
        <begin position="524"/>
        <end position="642"/>
    </location>
</feature>
<feature type="region of interest" description="Disordered" evidence="6">
    <location>
        <begin position="68"/>
        <end position="92"/>
    </location>
</feature>
<organism evidence="9 10">
    <name type="scientific">Malassezia cuniculi</name>
    <dbReference type="NCBI Taxonomy" id="948313"/>
    <lineage>
        <taxon>Eukaryota</taxon>
        <taxon>Fungi</taxon>
        <taxon>Dikarya</taxon>
        <taxon>Basidiomycota</taxon>
        <taxon>Ustilaginomycotina</taxon>
        <taxon>Malasseziomycetes</taxon>
        <taxon>Malasseziales</taxon>
        <taxon>Malasseziaceae</taxon>
        <taxon>Malassezia</taxon>
    </lineage>
</organism>